<comment type="caution">
    <text evidence="1">The sequence shown here is derived from an EMBL/GenBank/DDBJ whole genome shotgun (WGS) entry which is preliminary data.</text>
</comment>
<gene>
    <name evidence="1" type="ORF">LX83_000223</name>
</gene>
<reference evidence="1" key="1">
    <citation type="submission" date="2022-06" db="EMBL/GenBank/DDBJ databases">
        <title>Genomic Encyclopedia of Archaeal and Bacterial Type Strains, Phase II (KMG-II): from individual species to whole genera.</title>
        <authorList>
            <person name="Goeker M."/>
        </authorList>
    </citation>
    <scope>NUCLEOTIDE SEQUENCE</scope>
    <source>
        <strain evidence="1">DSM 43935</strain>
    </source>
</reference>
<organism evidence="1 2">
    <name type="scientific">Goodfellowiella coeruleoviolacea</name>
    <dbReference type="NCBI Taxonomy" id="334858"/>
    <lineage>
        <taxon>Bacteria</taxon>
        <taxon>Bacillati</taxon>
        <taxon>Actinomycetota</taxon>
        <taxon>Actinomycetes</taxon>
        <taxon>Pseudonocardiales</taxon>
        <taxon>Pseudonocardiaceae</taxon>
        <taxon>Goodfellowiella</taxon>
    </lineage>
</organism>
<dbReference type="RefSeq" id="WP_253765975.1">
    <property type="nucleotide sequence ID" value="NZ_JAMTCK010000001.1"/>
</dbReference>
<accession>A0AAE3G8T5</accession>
<proteinExistence type="predicted"/>
<dbReference type="InterPro" id="IPR029032">
    <property type="entry name" value="AhpD-like"/>
</dbReference>
<name>A0AAE3G8T5_9PSEU</name>
<keyword evidence="2" id="KW-1185">Reference proteome</keyword>
<protein>
    <submittedName>
        <fullName evidence="1">Uncharacterized protein</fullName>
    </submittedName>
</protein>
<dbReference type="SUPFAM" id="SSF69118">
    <property type="entry name" value="AhpD-like"/>
    <property type="match status" value="1"/>
</dbReference>
<evidence type="ECO:0000313" key="1">
    <source>
        <dbReference type="EMBL" id="MCP2163383.1"/>
    </source>
</evidence>
<dbReference type="Gene3D" id="1.20.1290.10">
    <property type="entry name" value="AhpD-like"/>
    <property type="match status" value="1"/>
</dbReference>
<dbReference type="Proteomes" id="UP001206128">
    <property type="component" value="Unassembled WGS sequence"/>
</dbReference>
<dbReference type="EMBL" id="JAMTCK010000001">
    <property type="protein sequence ID" value="MCP2163383.1"/>
    <property type="molecule type" value="Genomic_DNA"/>
</dbReference>
<evidence type="ECO:0000313" key="2">
    <source>
        <dbReference type="Proteomes" id="UP001206128"/>
    </source>
</evidence>
<dbReference type="AlphaFoldDB" id="A0AAE3G8T5"/>
<sequence length="297" mass="33254">MSDELIMPSTPPRVAPLPRPFMAPEVVSAFDHSINTWGTPSNLFRTMAHHPALAMTEVQYANSVIFDYGPYTYVPNPDTARGGTVLYPRAGFVDRVTKELVINLVSLLNRSRYSITHHTYIGYHTLAADLPVPDAAERRRRSEAMLLHLVDEDGVPTFEAPPGQDDPGPLYTELHLACLRLALAIREDPHAVSDEQIAGLRQLFSRHAPDAIAAHGLDRYPNTGTPEYRHAYTTSMLVEITWLITHFNGLLNTWFTVLRTTDESSLSEDGVEFVARYNRDVPASIRRRNNALLSRAP</sequence>